<sequence length="180" mass="20534">VKPYIHLLDADKVWKLERNKRVQLVYVFQSTIYVKASSEFQEVSGAYAQLTRIDLRVGKAALSLQIYTDSDTYIINRNQHDIDVMKKCHVIGMTVTGAAMRANLLADIKPFVMIVEEAAEILEGQLVAVIPPSVQHLIMIGDHQQLKPVVHFHRLKKYHHLDLSMFERLVKCKLDAVQAT</sequence>
<keyword evidence="3" id="KW-1185">Reference proteome</keyword>
<dbReference type="OrthoDB" id="5987438at2759"/>
<dbReference type="SUPFAM" id="SSF52540">
    <property type="entry name" value="P-loop containing nucleoside triphosphate hydrolases"/>
    <property type="match status" value="1"/>
</dbReference>
<comment type="caution">
    <text evidence="2">The sequence shown here is derived from an EMBL/GenBank/DDBJ whole genome shotgun (WGS) entry which is preliminary data.</text>
</comment>
<dbReference type="GO" id="GO:0004386">
    <property type="term" value="F:helicase activity"/>
    <property type="evidence" value="ECO:0007669"/>
    <property type="project" value="InterPro"/>
</dbReference>
<dbReference type="AlphaFoldDB" id="A0A9X0CX40"/>
<evidence type="ECO:0000259" key="1">
    <source>
        <dbReference type="Pfam" id="PF13086"/>
    </source>
</evidence>
<feature type="non-terminal residue" evidence="2">
    <location>
        <position position="1"/>
    </location>
</feature>
<dbReference type="PANTHER" id="PTHR10887">
    <property type="entry name" value="DNA2/NAM7 HELICASE FAMILY"/>
    <property type="match status" value="1"/>
</dbReference>
<dbReference type="InterPro" id="IPR045055">
    <property type="entry name" value="DNA2/NAM7-like"/>
</dbReference>
<organism evidence="2 3">
    <name type="scientific">Desmophyllum pertusum</name>
    <dbReference type="NCBI Taxonomy" id="174260"/>
    <lineage>
        <taxon>Eukaryota</taxon>
        <taxon>Metazoa</taxon>
        <taxon>Cnidaria</taxon>
        <taxon>Anthozoa</taxon>
        <taxon>Hexacorallia</taxon>
        <taxon>Scleractinia</taxon>
        <taxon>Caryophylliina</taxon>
        <taxon>Caryophylliidae</taxon>
        <taxon>Desmophyllum</taxon>
    </lineage>
</organism>
<dbReference type="InterPro" id="IPR041677">
    <property type="entry name" value="DNA2/NAM7_AAA_11"/>
</dbReference>
<dbReference type="Proteomes" id="UP001163046">
    <property type="component" value="Unassembled WGS sequence"/>
</dbReference>
<evidence type="ECO:0000313" key="3">
    <source>
        <dbReference type="Proteomes" id="UP001163046"/>
    </source>
</evidence>
<accession>A0A9X0CX40</accession>
<proteinExistence type="predicted"/>
<dbReference type="GO" id="GO:0031380">
    <property type="term" value="C:nuclear RNA-directed RNA polymerase complex"/>
    <property type="evidence" value="ECO:0007669"/>
    <property type="project" value="TreeGrafter"/>
</dbReference>
<name>A0A9X0CX40_9CNID</name>
<gene>
    <name evidence="2" type="primary">ZNFX1_39</name>
    <name evidence="2" type="ORF">OS493_028153</name>
</gene>
<protein>
    <submittedName>
        <fullName evidence="2">NFX1-type zinc finger-containing protein 1</fullName>
    </submittedName>
</protein>
<dbReference type="GO" id="GO:0031048">
    <property type="term" value="P:regulatory ncRNA-mediated heterochromatin formation"/>
    <property type="evidence" value="ECO:0007669"/>
    <property type="project" value="TreeGrafter"/>
</dbReference>
<feature type="domain" description="DNA2/NAM7 helicase helicase" evidence="1">
    <location>
        <begin position="66"/>
        <end position="151"/>
    </location>
</feature>
<dbReference type="EMBL" id="MU826376">
    <property type="protein sequence ID" value="KAJ7377593.1"/>
    <property type="molecule type" value="Genomic_DNA"/>
</dbReference>
<dbReference type="Pfam" id="PF13086">
    <property type="entry name" value="AAA_11"/>
    <property type="match status" value="1"/>
</dbReference>
<reference evidence="2" key="1">
    <citation type="submission" date="2023-01" db="EMBL/GenBank/DDBJ databases">
        <title>Genome assembly of the deep-sea coral Lophelia pertusa.</title>
        <authorList>
            <person name="Herrera S."/>
            <person name="Cordes E."/>
        </authorList>
    </citation>
    <scope>NUCLEOTIDE SEQUENCE</scope>
    <source>
        <strain evidence="2">USNM1676648</strain>
        <tissue evidence="2">Polyp</tissue>
    </source>
</reference>
<dbReference type="InterPro" id="IPR027417">
    <property type="entry name" value="P-loop_NTPase"/>
</dbReference>
<dbReference type="PANTHER" id="PTHR10887:SF341">
    <property type="entry name" value="NFX1-TYPE ZINC FINGER-CONTAINING PROTEIN 1"/>
    <property type="match status" value="1"/>
</dbReference>
<dbReference type="Gene3D" id="3.40.50.300">
    <property type="entry name" value="P-loop containing nucleotide triphosphate hydrolases"/>
    <property type="match status" value="1"/>
</dbReference>
<evidence type="ECO:0000313" key="2">
    <source>
        <dbReference type="EMBL" id="KAJ7377593.1"/>
    </source>
</evidence>